<name>A0A6H5I5L9_9HYME</name>
<dbReference type="AlphaFoldDB" id="A0A6H5I5L9"/>
<dbReference type="GO" id="GO:0008745">
    <property type="term" value="F:N-acetylmuramoyl-L-alanine amidase activity"/>
    <property type="evidence" value="ECO:0007669"/>
    <property type="project" value="InterPro"/>
</dbReference>
<dbReference type="PANTHER" id="PTHR11022">
    <property type="entry name" value="PEPTIDOGLYCAN RECOGNITION PROTEIN"/>
    <property type="match status" value="1"/>
</dbReference>
<dbReference type="Proteomes" id="UP000479190">
    <property type="component" value="Unassembled WGS sequence"/>
</dbReference>
<gene>
    <name evidence="4" type="ORF">TBRA_LOCUS5145</name>
</gene>
<keyword evidence="1" id="KW-0399">Innate immunity</keyword>
<proteinExistence type="predicted"/>
<dbReference type="InterPro" id="IPR036505">
    <property type="entry name" value="Amidase/PGRP_sf"/>
</dbReference>
<evidence type="ECO:0000313" key="4">
    <source>
        <dbReference type="EMBL" id="CAB0033228.1"/>
    </source>
</evidence>
<dbReference type="PANTHER" id="PTHR11022:SF75">
    <property type="entry name" value="PEPTIDOGLYCAN-RECOGNITION PROTEIN SB1-RELATED"/>
    <property type="match status" value="1"/>
</dbReference>
<feature type="domain" description="Peptidoglycan recognition protein family" evidence="3">
    <location>
        <begin position="19"/>
        <end position="135"/>
    </location>
</feature>
<dbReference type="GO" id="GO:0009253">
    <property type="term" value="P:peptidoglycan catabolic process"/>
    <property type="evidence" value="ECO:0007669"/>
    <property type="project" value="InterPro"/>
</dbReference>
<keyword evidence="5" id="KW-1185">Reference proteome</keyword>
<organism evidence="4 5">
    <name type="scientific">Trichogramma brassicae</name>
    <dbReference type="NCBI Taxonomy" id="86971"/>
    <lineage>
        <taxon>Eukaryota</taxon>
        <taxon>Metazoa</taxon>
        <taxon>Ecdysozoa</taxon>
        <taxon>Arthropoda</taxon>
        <taxon>Hexapoda</taxon>
        <taxon>Insecta</taxon>
        <taxon>Pterygota</taxon>
        <taxon>Neoptera</taxon>
        <taxon>Endopterygota</taxon>
        <taxon>Hymenoptera</taxon>
        <taxon>Apocrita</taxon>
        <taxon>Proctotrupomorpha</taxon>
        <taxon>Chalcidoidea</taxon>
        <taxon>Trichogrammatidae</taxon>
        <taxon>Trichogramma</taxon>
    </lineage>
</organism>
<evidence type="ECO:0000259" key="3">
    <source>
        <dbReference type="SMART" id="SM00701"/>
    </source>
</evidence>
<dbReference type="InterPro" id="IPR015510">
    <property type="entry name" value="PGRP"/>
</dbReference>
<dbReference type="SMART" id="SM00701">
    <property type="entry name" value="PGRP"/>
    <property type="match status" value="1"/>
</dbReference>
<sequence length="155" mass="17885">MTVFYVFRRLWLSSVRYTLKLMTKLHQAAVDIFRKLYKWFSDDDSCRRPIRRRQLYDVDSLGRDDFGPGDGNVHEGRGWWVAGQHAGPGYDERSLGLAFVSQDSAACQRQIETARGFIELAVARVYAEKQLRVGSTSPGERLYAVVKNWTHWSPI</sequence>
<reference evidence="4 5" key="1">
    <citation type="submission" date="2020-02" db="EMBL/GenBank/DDBJ databases">
        <authorList>
            <person name="Ferguson B K."/>
        </authorList>
    </citation>
    <scope>NUCLEOTIDE SEQUENCE [LARGE SCALE GENOMIC DNA]</scope>
</reference>
<dbReference type="GO" id="GO:0045087">
    <property type="term" value="P:innate immune response"/>
    <property type="evidence" value="ECO:0007669"/>
    <property type="project" value="UniProtKB-KW"/>
</dbReference>
<dbReference type="InterPro" id="IPR006619">
    <property type="entry name" value="PGRP_domain_met/bac"/>
</dbReference>
<accession>A0A6H5I5L9</accession>
<keyword evidence="2" id="KW-0391">Immunity</keyword>
<evidence type="ECO:0000256" key="1">
    <source>
        <dbReference type="ARBA" id="ARBA00022588"/>
    </source>
</evidence>
<dbReference type="SUPFAM" id="SSF55846">
    <property type="entry name" value="N-acetylmuramoyl-L-alanine amidase-like"/>
    <property type="match status" value="1"/>
</dbReference>
<dbReference type="EMBL" id="CADCXV010000702">
    <property type="protein sequence ID" value="CAB0033228.1"/>
    <property type="molecule type" value="Genomic_DNA"/>
</dbReference>
<dbReference type="Gene3D" id="3.40.80.10">
    <property type="entry name" value="Peptidoglycan recognition protein-like"/>
    <property type="match status" value="1"/>
</dbReference>
<evidence type="ECO:0000313" key="5">
    <source>
        <dbReference type="Proteomes" id="UP000479190"/>
    </source>
</evidence>
<evidence type="ECO:0000256" key="2">
    <source>
        <dbReference type="ARBA" id="ARBA00022859"/>
    </source>
</evidence>
<dbReference type="GO" id="GO:0008270">
    <property type="term" value="F:zinc ion binding"/>
    <property type="evidence" value="ECO:0007669"/>
    <property type="project" value="InterPro"/>
</dbReference>
<protein>
    <recommendedName>
        <fullName evidence="3">Peptidoglycan recognition protein family domain-containing protein</fullName>
    </recommendedName>
</protein>
<dbReference type="OrthoDB" id="10001926at2759"/>